<dbReference type="Pfam" id="PF04149">
    <property type="entry name" value="DUF397"/>
    <property type="match status" value="2"/>
</dbReference>
<dbReference type="InterPro" id="IPR007278">
    <property type="entry name" value="DUF397"/>
</dbReference>
<dbReference type="EMBL" id="JBIRWE010000001">
    <property type="protein sequence ID" value="MFI1962793.1"/>
    <property type="molecule type" value="Genomic_DNA"/>
</dbReference>
<evidence type="ECO:0000313" key="2">
    <source>
        <dbReference type="EMBL" id="MFI1962793.1"/>
    </source>
</evidence>
<reference evidence="2 3" key="1">
    <citation type="submission" date="2024-10" db="EMBL/GenBank/DDBJ databases">
        <title>The Natural Products Discovery Center: Release of the First 8490 Sequenced Strains for Exploring Actinobacteria Biosynthetic Diversity.</title>
        <authorList>
            <person name="Kalkreuter E."/>
            <person name="Kautsar S.A."/>
            <person name="Yang D."/>
            <person name="Bader C.D."/>
            <person name="Teijaro C.N."/>
            <person name="Fluegel L."/>
            <person name="Davis C.M."/>
            <person name="Simpson J.R."/>
            <person name="Lauterbach L."/>
            <person name="Steele A.D."/>
            <person name="Gui C."/>
            <person name="Meng S."/>
            <person name="Li G."/>
            <person name="Viehrig K."/>
            <person name="Ye F."/>
            <person name="Su P."/>
            <person name="Kiefer A.F."/>
            <person name="Nichols A."/>
            <person name="Cepeda A.J."/>
            <person name="Yan W."/>
            <person name="Fan B."/>
            <person name="Jiang Y."/>
            <person name="Adhikari A."/>
            <person name="Zheng C.-J."/>
            <person name="Schuster L."/>
            <person name="Cowan T.M."/>
            <person name="Smanski M.J."/>
            <person name="Chevrette M.G."/>
            <person name="De Carvalho L.P.S."/>
            <person name="Shen B."/>
        </authorList>
    </citation>
    <scope>NUCLEOTIDE SEQUENCE [LARGE SCALE GENOMIC DNA]</scope>
    <source>
        <strain evidence="2 3">NPDC020327</strain>
    </source>
</reference>
<keyword evidence="3" id="KW-1185">Reference proteome</keyword>
<feature type="domain" description="DUF397" evidence="1">
    <location>
        <begin position="10"/>
        <end position="27"/>
    </location>
</feature>
<dbReference type="RefSeq" id="WP_055473083.1">
    <property type="nucleotide sequence ID" value="NZ_JBIRWE010000001.1"/>
</dbReference>
<protein>
    <submittedName>
        <fullName evidence="2">DUF397 domain-containing protein</fullName>
    </submittedName>
</protein>
<sequence>MRAIDLSNVTWRKSSYSNTDGGNCIEVSDDFLSAATWRKSSYSNTDGGECVEVSDDFPAVVPVRDSKDPHGPALVFESGAWSSFVDAVKGGEFSA</sequence>
<feature type="domain" description="DUF397" evidence="1">
    <location>
        <begin position="35"/>
        <end position="89"/>
    </location>
</feature>
<dbReference type="Proteomes" id="UP001611548">
    <property type="component" value="Unassembled WGS sequence"/>
</dbReference>
<evidence type="ECO:0000313" key="3">
    <source>
        <dbReference type="Proteomes" id="UP001611548"/>
    </source>
</evidence>
<organism evidence="2 3">
    <name type="scientific">Streptomyces pathocidini</name>
    <dbReference type="NCBI Taxonomy" id="1650571"/>
    <lineage>
        <taxon>Bacteria</taxon>
        <taxon>Bacillati</taxon>
        <taxon>Actinomycetota</taxon>
        <taxon>Actinomycetes</taxon>
        <taxon>Kitasatosporales</taxon>
        <taxon>Streptomycetaceae</taxon>
        <taxon>Streptomyces</taxon>
    </lineage>
</organism>
<comment type="caution">
    <text evidence="2">The sequence shown here is derived from an EMBL/GenBank/DDBJ whole genome shotgun (WGS) entry which is preliminary data.</text>
</comment>
<evidence type="ECO:0000259" key="1">
    <source>
        <dbReference type="Pfam" id="PF04149"/>
    </source>
</evidence>
<proteinExistence type="predicted"/>
<gene>
    <name evidence="2" type="ORF">ACH429_01375</name>
</gene>
<accession>A0ABW7UK00</accession>
<name>A0ABW7UK00_9ACTN</name>